<dbReference type="GO" id="GO:0005684">
    <property type="term" value="C:U2-type spliceosomal complex"/>
    <property type="evidence" value="ECO:0007669"/>
    <property type="project" value="TreeGrafter"/>
</dbReference>
<dbReference type="InterPro" id="IPR051112">
    <property type="entry name" value="CWC26_splicing_factor"/>
</dbReference>
<feature type="compositionally biased region" description="Basic and acidic residues" evidence="4">
    <location>
        <begin position="260"/>
        <end position="274"/>
    </location>
</feature>
<feature type="region of interest" description="Disordered" evidence="4">
    <location>
        <begin position="148"/>
        <end position="408"/>
    </location>
</feature>
<feature type="coiled-coil region" evidence="3">
    <location>
        <begin position="435"/>
        <end position="462"/>
    </location>
</feature>
<feature type="compositionally biased region" description="Basic and acidic residues" evidence="4">
    <location>
        <begin position="526"/>
        <end position="535"/>
    </location>
</feature>
<dbReference type="GO" id="GO:0000398">
    <property type="term" value="P:mRNA splicing, via spliceosome"/>
    <property type="evidence" value="ECO:0007669"/>
    <property type="project" value="TreeGrafter"/>
</dbReference>
<dbReference type="InterPro" id="IPR018609">
    <property type="entry name" value="Bud13"/>
</dbReference>
<reference evidence="5" key="2">
    <citation type="submission" date="2023-03" db="EMBL/GenBank/DDBJ databases">
        <authorList>
            <person name="Inwood S.N."/>
            <person name="Skelly J.G."/>
            <person name="Guhlin J."/>
            <person name="Harrop T.W.R."/>
            <person name="Goldson S.G."/>
            <person name="Dearden P.K."/>
        </authorList>
    </citation>
    <scope>NUCLEOTIDE SEQUENCE</scope>
    <source>
        <strain evidence="5">Irish</strain>
        <tissue evidence="5">Whole body</tissue>
    </source>
</reference>
<feature type="compositionally biased region" description="Basic and acidic residues" evidence="4">
    <location>
        <begin position="155"/>
        <end position="178"/>
    </location>
</feature>
<dbReference type="GO" id="GO:0003723">
    <property type="term" value="F:RNA binding"/>
    <property type="evidence" value="ECO:0007669"/>
    <property type="project" value="TreeGrafter"/>
</dbReference>
<feature type="region of interest" description="Disordered" evidence="4">
    <location>
        <begin position="526"/>
        <end position="554"/>
    </location>
</feature>
<reference evidence="5" key="1">
    <citation type="journal article" date="2023" name="bioRxiv">
        <title>Scaffold-level genome assemblies of two parasitoid biocontrol wasps reveal the parthenogenesis mechanism and an associated novel virus.</title>
        <authorList>
            <person name="Inwood S."/>
            <person name="Skelly J."/>
            <person name="Guhlin J."/>
            <person name="Harrop T."/>
            <person name="Goldson S."/>
            <person name="Dearden P."/>
        </authorList>
    </citation>
    <scope>NUCLEOTIDE SEQUENCE</scope>
    <source>
        <strain evidence="5">Irish</strain>
        <tissue evidence="5">Whole body</tissue>
    </source>
</reference>
<organism evidence="5 6">
    <name type="scientific">Microctonus aethiopoides</name>
    <dbReference type="NCBI Taxonomy" id="144406"/>
    <lineage>
        <taxon>Eukaryota</taxon>
        <taxon>Metazoa</taxon>
        <taxon>Ecdysozoa</taxon>
        <taxon>Arthropoda</taxon>
        <taxon>Hexapoda</taxon>
        <taxon>Insecta</taxon>
        <taxon>Pterygota</taxon>
        <taxon>Neoptera</taxon>
        <taxon>Endopterygota</taxon>
        <taxon>Hymenoptera</taxon>
        <taxon>Apocrita</taxon>
        <taxon>Ichneumonoidea</taxon>
        <taxon>Braconidae</taxon>
        <taxon>Euphorinae</taxon>
        <taxon>Microctonus</taxon>
    </lineage>
</organism>
<comment type="similarity">
    <text evidence="1">Belongs to the CWC26 family.</text>
</comment>
<evidence type="ECO:0000256" key="3">
    <source>
        <dbReference type="SAM" id="Coils"/>
    </source>
</evidence>
<keyword evidence="6" id="KW-1185">Reference proteome</keyword>
<dbReference type="GO" id="GO:0070274">
    <property type="term" value="C:RES complex"/>
    <property type="evidence" value="ECO:0007669"/>
    <property type="project" value="TreeGrafter"/>
</dbReference>
<proteinExistence type="inferred from homology"/>
<keyword evidence="3" id="KW-0175">Coiled coil</keyword>
<feature type="compositionally biased region" description="Low complexity" evidence="4">
    <location>
        <begin position="214"/>
        <end position="226"/>
    </location>
</feature>
<name>A0AA39KQP6_9HYME</name>
<sequence length="590" mass="69156">MEKKNFVRLDVVISLVERCHFVVFLLRPFAKQQLIVKVAEQAVYIYYYPEMEVKVNQKEYLKKYLGGGDKTEKKKKKLLKLGRKKVKIIDDDIDLNNLRPMEDGEFDIFNSTEDAPQIAGIIDERGPIDFTDKRRWKIIADDGEGNIAISANNNHHQDNDNHKITSHDRSFSDDDQNLRRKSKKLTDNNSSPPRKSSLKDKKISKKHRRKDSSSSESSSDSSMNSDSTRKRKSNSKKHRRKTEKSKKYDSDLSPPRPSRKHNDNQRESTRHQYPDSDLSPPRPSRKQKNDQRESTRRQEEDSDLSPPRKSSGNMSRNYKRNRGDDSDLSPPRKSQKNSRDENKYYDSNRNKNILRHDRQRSPRHRKSRWADDESRRSQSPHVDRRLKKTLDGKTAGLQDSSSLREEIAAQKKREDDFFYKCSDEMTGVGQATVLRDRKTGRKRNLEAEAVKKREEEKRQEEIVAKYAKWGKGLKQVDDQTEKLQQDLYEMSKPLARYADDKDLDAQLRAVEREGDPMLDYIKQKQIKEGKREPDRPNYQGSFMPNRFGIKPGHRWDGVDRSNGYEKKWFEARNAKAAIQEEAYKWSTADM</sequence>
<feature type="compositionally biased region" description="Basic residues" evidence="4">
    <location>
        <begin position="229"/>
        <end position="244"/>
    </location>
</feature>
<dbReference type="AlphaFoldDB" id="A0AA39KQP6"/>
<dbReference type="PANTHER" id="PTHR31809:SF0">
    <property type="entry name" value="BUD13 HOMOLOG"/>
    <property type="match status" value="1"/>
</dbReference>
<accession>A0AA39KQP6</accession>
<feature type="compositionally biased region" description="Basic and acidic residues" evidence="4">
    <location>
        <begin position="287"/>
        <end position="299"/>
    </location>
</feature>
<dbReference type="Proteomes" id="UP001168990">
    <property type="component" value="Unassembled WGS sequence"/>
</dbReference>
<comment type="caution">
    <text evidence="5">The sequence shown here is derived from an EMBL/GenBank/DDBJ whole genome shotgun (WGS) entry which is preliminary data.</text>
</comment>
<evidence type="ECO:0000256" key="2">
    <source>
        <dbReference type="ARBA" id="ARBA00014454"/>
    </source>
</evidence>
<gene>
    <name evidence="5" type="ORF">PV328_010649</name>
</gene>
<dbReference type="PANTHER" id="PTHR31809">
    <property type="entry name" value="BUD13 HOMOLOG"/>
    <property type="match status" value="1"/>
</dbReference>
<evidence type="ECO:0000313" key="5">
    <source>
        <dbReference type="EMBL" id="KAK0170036.1"/>
    </source>
</evidence>
<evidence type="ECO:0000256" key="1">
    <source>
        <dbReference type="ARBA" id="ARBA00011069"/>
    </source>
</evidence>
<protein>
    <recommendedName>
        <fullName evidence="2">BUD13 homolog</fullName>
    </recommendedName>
</protein>
<evidence type="ECO:0000256" key="4">
    <source>
        <dbReference type="SAM" id="MobiDB-lite"/>
    </source>
</evidence>
<evidence type="ECO:0000313" key="6">
    <source>
        <dbReference type="Proteomes" id="UP001168990"/>
    </source>
</evidence>
<feature type="compositionally biased region" description="Basic and acidic residues" evidence="4">
    <location>
        <begin position="337"/>
        <end position="360"/>
    </location>
</feature>
<dbReference type="EMBL" id="JAQQBS010000004">
    <property type="protein sequence ID" value="KAK0170036.1"/>
    <property type="molecule type" value="Genomic_DNA"/>
</dbReference>
<dbReference type="Pfam" id="PF09736">
    <property type="entry name" value="Bud13"/>
    <property type="match status" value="1"/>
</dbReference>